<evidence type="ECO:0000313" key="3">
    <source>
        <dbReference type="EMBL" id="GIU67606.1"/>
    </source>
</evidence>
<evidence type="ECO:0000259" key="2">
    <source>
        <dbReference type="Pfam" id="PF03413"/>
    </source>
</evidence>
<sequence>MALLIFMALLGASVSSRHAEANRGPAAGLFVRVSQTVPLSQVLDRINDIEPGTQLDTSLISENGHPYYIVRWQASRGRIIIFKVDAQTGQIVGRQG</sequence>
<feature type="chain" id="PRO_5045550998" description="PepSY domain-containing protein" evidence="1">
    <location>
        <begin position="20"/>
        <end position="96"/>
    </location>
</feature>
<protein>
    <recommendedName>
        <fullName evidence="2">PepSY domain-containing protein</fullName>
    </recommendedName>
</protein>
<name>A0ABQ4PXC5_9PROT</name>
<evidence type="ECO:0000313" key="4">
    <source>
        <dbReference type="Proteomes" id="UP001161064"/>
    </source>
</evidence>
<reference evidence="3" key="2">
    <citation type="journal article" date="2023" name="ISME Commun">
        <title>Characterization of a bloom-associated alphaproteobacterial lineage, 'Candidatus Phycosocius': insights into freshwater algal-bacterial interactions.</title>
        <authorList>
            <person name="Tanabe Y."/>
            <person name="Yamaguchi H."/>
            <person name="Yoshida M."/>
            <person name="Kai A."/>
            <person name="Okazaki Y."/>
        </authorList>
    </citation>
    <scope>NUCLEOTIDE SEQUENCE</scope>
    <source>
        <strain evidence="3">BOTRYCO-1</strain>
    </source>
</reference>
<gene>
    <name evidence="3" type="ORF">PsB1_1760</name>
</gene>
<feature type="domain" description="PepSY" evidence="2">
    <location>
        <begin position="37"/>
        <end position="93"/>
    </location>
</feature>
<dbReference type="EMBL" id="BPFZ01000011">
    <property type="protein sequence ID" value="GIU67606.1"/>
    <property type="molecule type" value="Genomic_DNA"/>
</dbReference>
<dbReference type="InterPro" id="IPR025711">
    <property type="entry name" value="PepSY"/>
</dbReference>
<comment type="caution">
    <text evidence="3">The sequence shown here is derived from an EMBL/GenBank/DDBJ whole genome shotgun (WGS) entry which is preliminary data.</text>
</comment>
<dbReference type="Pfam" id="PF03413">
    <property type="entry name" value="PepSY"/>
    <property type="match status" value="1"/>
</dbReference>
<keyword evidence="1" id="KW-0732">Signal</keyword>
<dbReference type="RefSeq" id="WP_284360558.1">
    <property type="nucleotide sequence ID" value="NZ_BPFZ01000011.1"/>
</dbReference>
<evidence type="ECO:0000256" key="1">
    <source>
        <dbReference type="SAM" id="SignalP"/>
    </source>
</evidence>
<organism evidence="3 4">
    <name type="scientific">Candidatus Phycosocius spiralis</name>
    <dbReference type="NCBI Taxonomy" id="2815099"/>
    <lineage>
        <taxon>Bacteria</taxon>
        <taxon>Pseudomonadati</taxon>
        <taxon>Pseudomonadota</taxon>
        <taxon>Alphaproteobacteria</taxon>
        <taxon>Caulobacterales</taxon>
        <taxon>Caulobacterales incertae sedis</taxon>
        <taxon>Candidatus Phycosocius</taxon>
    </lineage>
</organism>
<accession>A0ABQ4PXC5</accession>
<keyword evidence="4" id="KW-1185">Reference proteome</keyword>
<dbReference type="Proteomes" id="UP001161064">
    <property type="component" value="Unassembled WGS sequence"/>
</dbReference>
<feature type="signal peptide" evidence="1">
    <location>
        <begin position="1"/>
        <end position="19"/>
    </location>
</feature>
<proteinExistence type="predicted"/>
<reference evidence="3" key="1">
    <citation type="submission" date="2021-05" db="EMBL/GenBank/DDBJ databases">
        <authorList>
            <person name="Tanabe Y."/>
        </authorList>
    </citation>
    <scope>NUCLEOTIDE SEQUENCE</scope>
    <source>
        <strain evidence="3">BOTRYCO-1</strain>
    </source>
</reference>